<keyword evidence="1" id="KW-0812">Transmembrane</keyword>
<protein>
    <submittedName>
        <fullName evidence="2">DUF4307 domain-containing protein</fullName>
    </submittedName>
</protein>
<feature type="transmembrane region" description="Helical" evidence="1">
    <location>
        <begin position="7"/>
        <end position="27"/>
    </location>
</feature>
<dbReference type="Pfam" id="PF14155">
    <property type="entry name" value="DUF4307"/>
    <property type="match status" value="1"/>
</dbReference>
<dbReference type="Proteomes" id="UP000217186">
    <property type="component" value="Chromosome"/>
</dbReference>
<reference evidence="2 3" key="1">
    <citation type="submission" date="2016-07" db="EMBL/GenBank/DDBJ databases">
        <title>High microdiversification within the ubiquitous acI lineage of Actinobacteria.</title>
        <authorList>
            <person name="Neuenschwander S.M."/>
            <person name="Salcher M."/>
            <person name="Ghai R."/>
            <person name="Pernthaler J."/>
        </authorList>
    </citation>
    <scope>NUCLEOTIDE SEQUENCE [LARGE SCALE GENOMIC DNA]</scope>
    <source>
        <strain evidence="2">MMS-IIA-15</strain>
    </source>
</reference>
<organism evidence="2 3">
    <name type="scientific">Candidatus Planktophila vernalis</name>
    <dbReference type="NCBI Taxonomy" id="1884907"/>
    <lineage>
        <taxon>Bacteria</taxon>
        <taxon>Bacillati</taxon>
        <taxon>Actinomycetota</taxon>
        <taxon>Actinomycetes</taxon>
        <taxon>Candidatus Nanopelagicales</taxon>
        <taxon>Candidatus Nanopelagicaceae</taxon>
        <taxon>Candidatus Planktophila</taxon>
    </lineage>
</organism>
<evidence type="ECO:0000256" key="1">
    <source>
        <dbReference type="SAM" id="Phobius"/>
    </source>
</evidence>
<evidence type="ECO:0000313" key="3">
    <source>
        <dbReference type="Proteomes" id="UP000217186"/>
    </source>
</evidence>
<sequence>MRPAKRWVLPATVIAAIGISWLVWVGLHHSNPDIRSSVISFTATTDREMSIRYEVVRKDKDQVLTCTLVARDYDKTVVGQIEDEIGPGLAVVQKNTEIPTRSQGVNADVVACRIK</sequence>
<dbReference type="KEGG" id="pvn:A7sIIA15_06035"/>
<keyword evidence="1" id="KW-0472">Membrane</keyword>
<name>A0A249KUG5_9ACTN</name>
<keyword evidence="3" id="KW-1185">Reference proteome</keyword>
<keyword evidence="1" id="KW-1133">Transmembrane helix</keyword>
<dbReference type="EMBL" id="CP016776">
    <property type="protein sequence ID" value="ASY20397.1"/>
    <property type="molecule type" value="Genomic_DNA"/>
</dbReference>
<gene>
    <name evidence="2" type="ORF">A7sIIA15_06035</name>
</gene>
<dbReference type="AlphaFoldDB" id="A0A249KUG5"/>
<evidence type="ECO:0000313" key="2">
    <source>
        <dbReference type="EMBL" id="ASY20397.1"/>
    </source>
</evidence>
<accession>A0A249KUG5</accession>
<dbReference type="InterPro" id="IPR025443">
    <property type="entry name" value="DUF4307"/>
</dbReference>
<proteinExistence type="predicted"/>